<sequence length="198" mass="23029">MLGNGKMADGRTESSIMKKGTVEEENEKPSVETLIRLLRELDELLTEMGKLSPKLAESFMASFDQTENNSWFHSICNFLGFTETRYSYSSEREFMKKCIQEYKKMLDGQDPLVTYRGGKTRYSKLDLQKCSVEQKPSGEYVATDIDPKEIEKAEKKKEKNRKTRENKKMKKKMEGKKEEAKEDEEDENGFQVETVDEE</sequence>
<evidence type="ECO:0000313" key="3">
    <source>
        <dbReference type="WBParaSite" id="Csp11.Scaffold629.g11876.t1"/>
    </source>
</evidence>
<feature type="compositionally biased region" description="Basic and acidic residues" evidence="1">
    <location>
        <begin position="145"/>
        <end position="157"/>
    </location>
</feature>
<evidence type="ECO:0000313" key="2">
    <source>
        <dbReference type="Proteomes" id="UP000095282"/>
    </source>
</evidence>
<dbReference type="AlphaFoldDB" id="A0A1I7TUD1"/>
<proteinExistence type="predicted"/>
<feature type="region of interest" description="Disordered" evidence="1">
    <location>
        <begin position="136"/>
        <end position="198"/>
    </location>
</feature>
<evidence type="ECO:0000256" key="1">
    <source>
        <dbReference type="SAM" id="MobiDB-lite"/>
    </source>
</evidence>
<dbReference type="Proteomes" id="UP000095282">
    <property type="component" value="Unplaced"/>
</dbReference>
<dbReference type="WBParaSite" id="Csp11.Scaffold629.g11876.t1">
    <property type="protein sequence ID" value="Csp11.Scaffold629.g11876.t1"/>
    <property type="gene ID" value="Csp11.Scaffold629.g11876"/>
</dbReference>
<accession>A0A1I7TUD1</accession>
<keyword evidence="2" id="KW-1185">Reference proteome</keyword>
<name>A0A1I7TUD1_9PELO</name>
<feature type="region of interest" description="Disordered" evidence="1">
    <location>
        <begin position="1"/>
        <end position="25"/>
    </location>
</feature>
<feature type="compositionally biased region" description="Basic residues" evidence="1">
    <location>
        <begin position="158"/>
        <end position="174"/>
    </location>
</feature>
<organism evidence="2 3">
    <name type="scientific">Caenorhabditis tropicalis</name>
    <dbReference type="NCBI Taxonomy" id="1561998"/>
    <lineage>
        <taxon>Eukaryota</taxon>
        <taxon>Metazoa</taxon>
        <taxon>Ecdysozoa</taxon>
        <taxon>Nematoda</taxon>
        <taxon>Chromadorea</taxon>
        <taxon>Rhabditida</taxon>
        <taxon>Rhabditina</taxon>
        <taxon>Rhabditomorpha</taxon>
        <taxon>Rhabditoidea</taxon>
        <taxon>Rhabditidae</taxon>
        <taxon>Peloderinae</taxon>
        <taxon>Caenorhabditis</taxon>
    </lineage>
</organism>
<protein>
    <submittedName>
        <fullName evidence="3">Mediator of RNA polymerase II transcription subunit 11</fullName>
    </submittedName>
</protein>
<reference evidence="3" key="1">
    <citation type="submission" date="2016-11" db="UniProtKB">
        <authorList>
            <consortium name="WormBaseParasite"/>
        </authorList>
    </citation>
    <scope>IDENTIFICATION</scope>
</reference>
<feature type="compositionally biased region" description="Acidic residues" evidence="1">
    <location>
        <begin position="181"/>
        <end position="198"/>
    </location>
</feature>